<name>A0AAV7R0J9_PLEWA</name>
<reference evidence="2" key="1">
    <citation type="journal article" date="2022" name="bioRxiv">
        <title>Sequencing and chromosome-scale assembly of the giantPleurodeles waltlgenome.</title>
        <authorList>
            <person name="Brown T."/>
            <person name="Elewa A."/>
            <person name="Iarovenko S."/>
            <person name="Subramanian E."/>
            <person name="Araus A.J."/>
            <person name="Petzold A."/>
            <person name="Susuki M."/>
            <person name="Suzuki K.-i.T."/>
            <person name="Hayashi T."/>
            <person name="Toyoda A."/>
            <person name="Oliveira C."/>
            <person name="Osipova E."/>
            <person name="Leigh N.D."/>
            <person name="Simon A."/>
            <person name="Yun M.H."/>
        </authorList>
    </citation>
    <scope>NUCLEOTIDE SEQUENCE</scope>
    <source>
        <strain evidence="2">20211129_DDA</strain>
        <tissue evidence="2">Liver</tissue>
    </source>
</reference>
<evidence type="ECO:0000256" key="1">
    <source>
        <dbReference type="SAM" id="Phobius"/>
    </source>
</evidence>
<feature type="transmembrane region" description="Helical" evidence="1">
    <location>
        <begin position="122"/>
        <end position="143"/>
    </location>
</feature>
<organism evidence="2 3">
    <name type="scientific">Pleurodeles waltl</name>
    <name type="common">Iberian ribbed newt</name>
    <dbReference type="NCBI Taxonomy" id="8319"/>
    <lineage>
        <taxon>Eukaryota</taxon>
        <taxon>Metazoa</taxon>
        <taxon>Chordata</taxon>
        <taxon>Craniata</taxon>
        <taxon>Vertebrata</taxon>
        <taxon>Euteleostomi</taxon>
        <taxon>Amphibia</taxon>
        <taxon>Batrachia</taxon>
        <taxon>Caudata</taxon>
        <taxon>Salamandroidea</taxon>
        <taxon>Salamandridae</taxon>
        <taxon>Pleurodelinae</taxon>
        <taxon>Pleurodeles</taxon>
    </lineage>
</organism>
<protein>
    <submittedName>
        <fullName evidence="2">Uncharacterized protein</fullName>
    </submittedName>
</protein>
<dbReference type="AlphaFoldDB" id="A0AAV7R0J9"/>
<proteinExistence type="predicted"/>
<feature type="transmembrane region" description="Helical" evidence="1">
    <location>
        <begin position="88"/>
        <end position="110"/>
    </location>
</feature>
<keyword evidence="1" id="KW-0812">Transmembrane</keyword>
<accession>A0AAV7R0J9</accession>
<feature type="transmembrane region" description="Helical" evidence="1">
    <location>
        <begin position="62"/>
        <end position="82"/>
    </location>
</feature>
<keyword evidence="1" id="KW-1133">Transmembrane helix</keyword>
<keyword evidence="3" id="KW-1185">Reference proteome</keyword>
<gene>
    <name evidence="2" type="ORF">NDU88_012107</name>
</gene>
<dbReference type="Proteomes" id="UP001066276">
    <property type="component" value="Chromosome 6"/>
</dbReference>
<evidence type="ECO:0000313" key="2">
    <source>
        <dbReference type="EMBL" id="KAJ1145823.1"/>
    </source>
</evidence>
<sequence length="325" mass="32268">MSGLAGLVLAVLSGPAGLVLAVASWVAGQVLAVAYWAAGQVLAVASWAAGQVPAVGSWAAGQVLAVASWATGQGLAVAFWAAGQGLAVASWAAGMMAVGSWAAGQVLAVASWAAGMMAVGSWAAGMMAVFSAVLLFPDLLTFLWPFPTLEGVAADSTLPPVRLGVDLVAGVLPPLLRALANFRCLTGGGLSVLWLRATLAALVAGALQILMTTGTTGPGDVVAEVLGWDLESQALGGRRGGGGVGKCSGLDRKSFWQTLGRGAGGGLGVEEEVVVVGGVRLVTLGEGACAGGCREVDGCWVGVCLRLCILGGGVTDTLGEDTEEV</sequence>
<keyword evidence="1" id="KW-0472">Membrane</keyword>
<feature type="transmembrane region" description="Helical" evidence="1">
    <location>
        <begin position="31"/>
        <end position="50"/>
    </location>
</feature>
<evidence type="ECO:0000313" key="3">
    <source>
        <dbReference type="Proteomes" id="UP001066276"/>
    </source>
</evidence>
<comment type="caution">
    <text evidence="2">The sequence shown here is derived from an EMBL/GenBank/DDBJ whole genome shotgun (WGS) entry which is preliminary data.</text>
</comment>
<dbReference type="EMBL" id="JANPWB010000010">
    <property type="protein sequence ID" value="KAJ1145823.1"/>
    <property type="molecule type" value="Genomic_DNA"/>
</dbReference>